<sequence>MQLTHNIDTKHIDTNLDLALLREGDRGSNVAQLQARLAALDLYQGEITGYFDSATRQSLESFQRTYELDEYGCFGTETWYAMTFWSQETAFPSIKLWVKRSMQLLHDQLHTTYRLIYRG</sequence>
<evidence type="ECO:0000259" key="1">
    <source>
        <dbReference type="Pfam" id="PF01471"/>
    </source>
</evidence>
<evidence type="ECO:0000313" key="2">
    <source>
        <dbReference type="EMBL" id="MBE9030640.1"/>
    </source>
</evidence>
<dbReference type="RefSeq" id="WP_264325470.1">
    <property type="nucleotide sequence ID" value="NZ_JADEXQ010000040.1"/>
</dbReference>
<dbReference type="InterPro" id="IPR036365">
    <property type="entry name" value="PGBD-like_sf"/>
</dbReference>
<dbReference type="Gene3D" id="1.10.101.10">
    <property type="entry name" value="PGBD-like superfamily/PGBD"/>
    <property type="match status" value="1"/>
</dbReference>
<name>A0A928VQB1_9CYAN</name>
<dbReference type="SUPFAM" id="SSF47090">
    <property type="entry name" value="PGBD-like"/>
    <property type="match status" value="1"/>
</dbReference>
<accession>A0A928VQB1</accession>
<dbReference type="Pfam" id="PF01471">
    <property type="entry name" value="PG_binding_1"/>
    <property type="match status" value="1"/>
</dbReference>
<dbReference type="InterPro" id="IPR036366">
    <property type="entry name" value="PGBDSf"/>
</dbReference>
<keyword evidence="3" id="KW-1185">Reference proteome</keyword>
<feature type="domain" description="Peptidoglycan binding-like" evidence="1">
    <location>
        <begin position="26"/>
        <end position="82"/>
    </location>
</feature>
<organism evidence="2 3">
    <name type="scientific">Romeriopsis navalis LEGE 11480</name>
    <dbReference type="NCBI Taxonomy" id="2777977"/>
    <lineage>
        <taxon>Bacteria</taxon>
        <taxon>Bacillati</taxon>
        <taxon>Cyanobacteriota</taxon>
        <taxon>Cyanophyceae</taxon>
        <taxon>Leptolyngbyales</taxon>
        <taxon>Leptolyngbyaceae</taxon>
        <taxon>Romeriopsis</taxon>
        <taxon>Romeriopsis navalis</taxon>
    </lineage>
</organism>
<dbReference type="Proteomes" id="UP000625316">
    <property type="component" value="Unassembled WGS sequence"/>
</dbReference>
<protein>
    <submittedName>
        <fullName evidence="2">Peptidoglycan-binding protein</fullName>
    </submittedName>
</protein>
<gene>
    <name evidence="2" type="ORF">IQ266_12950</name>
</gene>
<evidence type="ECO:0000313" key="3">
    <source>
        <dbReference type="Proteomes" id="UP000625316"/>
    </source>
</evidence>
<reference evidence="2" key="1">
    <citation type="submission" date="2020-10" db="EMBL/GenBank/DDBJ databases">
        <authorList>
            <person name="Castelo-Branco R."/>
            <person name="Eusebio N."/>
            <person name="Adriana R."/>
            <person name="Vieira A."/>
            <person name="Brugerolle De Fraissinette N."/>
            <person name="Rezende De Castro R."/>
            <person name="Schneider M.P."/>
            <person name="Vasconcelos V."/>
            <person name="Leao P.N."/>
        </authorList>
    </citation>
    <scope>NUCLEOTIDE SEQUENCE</scope>
    <source>
        <strain evidence="2">LEGE 11480</strain>
    </source>
</reference>
<comment type="caution">
    <text evidence="2">The sequence shown here is derived from an EMBL/GenBank/DDBJ whole genome shotgun (WGS) entry which is preliminary data.</text>
</comment>
<dbReference type="AlphaFoldDB" id="A0A928VQB1"/>
<dbReference type="InterPro" id="IPR002477">
    <property type="entry name" value="Peptidoglycan-bd-like"/>
</dbReference>
<proteinExistence type="predicted"/>
<dbReference type="EMBL" id="JADEXQ010000040">
    <property type="protein sequence ID" value="MBE9030640.1"/>
    <property type="molecule type" value="Genomic_DNA"/>
</dbReference>